<dbReference type="Proteomes" id="UP000678393">
    <property type="component" value="Unassembled WGS sequence"/>
</dbReference>
<evidence type="ECO:0000259" key="7">
    <source>
        <dbReference type="PROSITE" id="PS50067"/>
    </source>
</evidence>
<proteinExistence type="inferred from homology"/>
<dbReference type="Gene3D" id="2.60.200.20">
    <property type="match status" value="1"/>
</dbReference>
<comment type="caution">
    <text evidence="8">The sequence shown here is derived from an EMBL/GenBank/DDBJ whole genome shotgun (WGS) entry which is preliminary data.</text>
</comment>
<dbReference type="PANTHER" id="PTHR47117">
    <property type="entry name" value="STAR-RELATED LIPID TRANSFER PROTEIN 9"/>
    <property type="match status" value="1"/>
</dbReference>
<sequence length="535" mass="61176">IATLSPADINYNETLSTLQFAERAKEVKTTAVINESSTEKLVRELKEEIERLKKLLSNANSTPDDEDMKKQVEEQMAATKRELNDMETSYDQRTKVAQTELLVKLAAEKKKAEDRKVIPHFWNLSEDPALTGMLIHFCREGTVTIGNKNAVPVPDIIMNGLSIQKEHASVTNQKGVVTLKSLFNTKIFINGKALNESQELHHNDRVLFGPNHLYVFHHPQDETKLKKAGESVEQPTYDSAQEELAKELGLMTDSSAMSKEDLILQDYLIELLPKVNEANAMSEELGKKVKFEICLISPQARGLRDGLTEVMVKMNMENGNRWLLNRNTFIDKKYLMEEMYQNYIQGDPNWDLPKEKDPFWQSHKTPVLVGTAHVYLKSVAHLVDMDDSLIIMDFKGKEAGHLLIELIPCDAKWNVLKSDFYLDDPNELMGQPLYLKFRIKGARGIPANFHTTNCSYKFYLDDKPTKTKEIKGTINPDYDHDRQISFNSVTQQLLDYLSKESVTVEVWGQQKEEIIRPKTENSNTVRLTRKSAKLK</sequence>
<dbReference type="AlphaFoldDB" id="A0A8S4A1A3"/>
<evidence type="ECO:0000256" key="6">
    <source>
        <dbReference type="SAM" id="Coils"/>
    </source>
</evidence>
<dbReference type="InterPro" id="IPR035892">
    <property type="entry name" value="C2_domain_sf"/>
</dbReference>
<dbReference type="FunFam" id="2.60.200.20:FF:000034">
    <property type="entry name" value="kinesin-like protein KIF28P"/>
    <property type="match status" value="1"/>
</dbReference>
<evidence type="ECO:0000256" key="1">
    <source>
        <dbReference type="ARBA" id="ARBA00022741"/>
    </source>
</evidence>
<feature type="coiled-coil region" evidence="6">
    <location>
        <begin position="35"/>
        <end position="89"/>
    </location>
</feature>
<feature type="non-terminal residue" evidence="8">
    <location>
        <position position="535"/>
    </location>
</feature>
<name>A0A8S4A1A3_9EUPU</name>
<comment type="caution">
    <text evidence="5">Lacks conserved residue(s) required for the propagation of feature annotation.</text>
</comment>
<evidence type="ECO:0000256" key="5">
    <source>
        <dbReference type="PROSITE-ProRule" id="PRU00283"/>
    </source>
</evidence>
<dbReference type="InterPro" id="IPR022140">
    <property type="entry name" value="Kinesin-like_KIF1-typ"/>
</dbReference>
<evidence type="ECO:0000256" key="2">
    <source>
        <dbReference type="ARBA" id="ARBA00022840"/>
    </source>
</evidence>
<dbReference type="GO" id="GO:0003777">
    <property type="term" value="F:microtubule motor activity"/>
    <property type="evidence" value="ECO:0007669"/>
    <property type="project" value="InterPro"/>
</dbReference>
<dbReference type="InterPro" id="IPR000253">
    <property type="entry name" value="FHA_dom"/>
</dbReference>
<keyword evidence="9" id="KW-1185">Reference proteome</keyword>
<dbReference type="OrthoDB" id="3176171at2759"/>
<evidence type="ECO:0000313" key="8">
    <source>
        <dbReference type="EMBL" id="CAG5132776.1"/>
    </source>
</evidence>
<dbReference type="GO" id="GO:0007018">
    <property type="term" value="P:microtubule-based movement"/>
    <property type="evidence" value="ECO:0007669"/>
    <property type="project" value="InterPro"/>
</dbReference>
<comment type="similarity">
    <text evidence="5">Belongs to the TRAFAC class myosin-kinesin ATPase superfamily. Kinesin family.</text>
</comment>
<dbReference type="InterPro" id="IPR008984">
    <property type="entry name" value="SMAD_FHA_dom_sf"/>
</dbReference>
<dbReference type="GO" id="GO:0008017">
    <property type="term" value="F:microtubule binding"/>
    <property type="evidence" value="ECO:0007669"/>
    <property type="project" value="InterPro"/>
</dbReference>
<dbReference type="SUPFAM" id="SSF52540">
    <property type="entry name" value="P-loop containing nucleoside triphosphate hydrolases"/>
    <property type="match status" value="1"/>
</dbReference>
<evidence type="ECO:0000256" key="3">
    <source>
        <dbReference type="ARBA" id="ARBA00023054"/>
    </source>
</evidence>
<dbReference type="SUPFAM" id="SSF49562">
    <property type="entry name" value="C2 domain (Calcium/lipid-binding domain, CaLB)"/>
    <property type="match status" value="1"/>
</dbReference>
<keyword evidence="3 6" id="KW-0175">Coiled coil</keyword>
<dbReference type="Pfam" id="PF00498">
    <property type="entry name" value="FHA"/>
    <property type="match status" value="1"/>
</dbReference>
<dbReference type="CDD" id="cd22709">
    <property type="entry name" value="FHA_KIF28P"/>
    <property type="match status" value="1"/>
</dbReference>
<keyword evidence="1" id="KW-0547">Nucleotide-binding</keyword>
<keyword evidence="4" id="KW-0505">Motor protein</keyword>
<dbReference type="SUPFAM" id="SSF49879">
    <property type="entry name" value="SMAD/FHA domain"/>
    <property type="match status" value="1"/>
</dbReference>
<protein>
    <recommendedName>
        <fullName evidence="7">Kinesin motor domain-containing protein</fullName>
    </recommendedName>
</protein>
<reference evidence="8" key="1">
    <citation type="submission" date="2021-04" db="EMBL/GenBank/DDBJ databases">
        <authorList>
            <consortium name="Molecular Ecology Group"/>
        </authorList>
    </citation>
    <scope>NUCLEOTIDE SEQUENCE</scope>
</reference>
<dbReference type="PROSITE" id="PS50067">
    <property type="entry name" value="KINESIN_MOTOR_2"/>
    <property type="match status" value="1"/>
</dbReference>
<keyword evidence="2" id="KW-0067">ATP-binding</keyword>
<dbReference type="Pfam" id="PF12423">
    <property type="entry name" value="KIF1B"/>
    <property type="match status" value="1"/>
</dbReference>
<dbReference type="EMBL" id="CAJHNH020005646">
    <property type="protein sequence ID" value="CAG5132776.1"/>
    <property type="molecule type" value="Genomic_DNA"/>
</dbReference>
<dbReference type="Gene3D" id="3.40.850.10">
    <property type="entry name" value="Kinesin motor domain"/>
    <property type="match status" value="1"/>
</dbReference>
<feature type="non-terminal residue" evidence="8">
    <location>
        <position position="1"/>
    </location>
</feature>
<dbReference type="InterPro" id="IPR027417">
    <property type="entry name" value="P-loop_NTPase"/>
</dbReference>
<feature type="domain" description="Kinesin motor" evidence="7">
    <location>
        <begin position="1"/>
        <end position="27"/>
    </location>
</feature>
<gene>
    <name evidence="8" type="ORF">CUNI_LOCUS18334</name>
</gene>
<evidence type="ECO:0000313" key="9">
    <source>
        <dbReference type="Proteomes" id="UP000678393"/>
    </source>
</evidence>
<evidence type="ECO:0000256" key="4">
    <source>
        <dbReference type="ARBA" id="ARBA00023175"/>
    </source>
</evidence>
<organism evidence="8 9">
    <name type="scientific">Candidula unifasciata</name>
    <dbReference type="NCBI Taxonomy" id="100452"/>
    <lineage>
        <taxon>Eukaryota</taxon>
        <taxon>Metazoa</taxon>
        <taxon>Spiralia</taxon>
        <taxon>Lophotrochozoa</taxon>
        <taxon>Mollusca</taxon>
        <taxon>Gastropoda</taxon>
        <taxon>Heterobranchia</taxon>
        <taxon>Euthyneura</taxon>
        <taxon>Panpulmonata</taxon>
        <taxon>Eupulmonata</taxon>
        <taxon>Stylommatophora</taxon>
        <taxon>Helicina</taxon>
        <taxon>Helicoidea</taxon>
        <taxon>Geomitridae</taxon>
        <taxon>Candidula</taxon>
    </lineage>
</organism>
<dbReference type="InterPro" id="IPR001752">
    <property type="entry name" value="Kinesin_motor_dom"/>
</dbReference>
<dbReference type="GO" id="GO:0005524">
    <property type="term" value="F:ATP binding"/>
    <property type="evidence" value="ECO:0007669"/>
    <property type="project" value="UniProtKB-KW"/>
</dbReference>
<dbReference type="InterPro" id="IPR036961">
    <property type="entry name" value="Kinesin_motor_dom_sf"/>
</dbReference>
<accession>A0A8S4A1A3</accession>